<evidence type="ECO:0000256" key="1">
    <source>
        <dbReference type="SAM" id="Phobius"/>
    </source>
</evidence>
<reference evidence="2" key="1">
    <citation type="submission" date="2023-07" db="EMBL/GenBank/DDBJ databases">
        <authorList>
            <consortium name="AG Swart"/>
            <person name="Singh M."/>
            <person name="Singh A."/>
            <person name="Seah K."/>
            <person name="Emmerich C."/>
        </authorList>
    </citation>
    <scope>NUCLEOTIDE SEQUENCE</scope>
    <source>
        <strain evidence="2">DP1</strain>
    </source>
</reference>
<organism evidence="2 3">
    <name type="scientific">Euplotes crassus</name>
    <dbReference type="NCBI Taxonomy" id="5936"/>
    <lineage>
        <taxon>Eukaryota</taxon>
        <taxon>Sar</taxon>
        <taxon>Alveolata</taxon>
        <taxon>Ciliophora</taxon>
        <taxon>Intramacronucleata</taxon>
        <taxon>Spirotrichea</taxon>
        <taxon>Hypotrichia</taxon>
        <taxon>Euplotida</taxon>
        <taxon>Euplotidae</taxon>
        <taxon>Moneuplotes</taxon>
    </lineage>
</organism>
<gene>
    <name evidence="2" type="ORF">ECRASSUSDP1_LOCUS20688</name>
</gene>
<evidence type="ECO:0000313" key="2">
    <source>
        <dbReference type="EMBL" id="CAI2379279.1"/>
    </source>
</evidence>
<accession>A0AAD2D383</accession>
<keyword evidence="1" id="KW-1133">Transmembrane helix</keyword>
<feature type="transmembrane region" description="Helical" evidence="1">
    <location>
        <begin position="38"/>
        <end position="59"/>
    </location>
</feature>
<proteinExistence type="predicted"/>
<evidence type="ECO:0000313" key="3">
    <source>
        <dbReference type="Proteomes" id="UP001295684"/>
    </source>
</evidence>
<dbReference type="AlphaFoldDB" id="A0AAD2D383"/>
<keyword evidence="3" id="KW-1185">Reference proteome</keyword>
<keyword evidence="1" id="KW-0812">Transmembrane</keyword>
<keyword evidence="1" id="KW-0472">Membrane</keyword>
<dbReference type="EMBL" id="CAMPGE010021107">
    <property type="protein sequence ID" value="CAI2379279.1"/>
    <property type="molecule type" value="Genomic_DNA"/>
</dbReference>
<sequence length="107" mass="11811">MTLFLYHNCLYFSALWRLSIAMAKLCSLSCLASSILSLISSLALCVFSLFSVIICRLICSSRILSRWTLLSISFWNSLSDVLSSRCNSELESPSSCPSMVSLASILI</sequence>
<dbReference type="Proteomes" id="UP001295684">
    <property type="component" value="Unassembled WGS sequence"/>
</dbReference>
<protein>
    <submittedName>
        <fullName evidence="2">Uncharacterized protein</fullName>
    </submittedName>
</protein>
<comment type="caution">
    <text evidence="2">The sequence shown here is derived from an EMBL/GenBank/DDBJ whole genome shotgun (WGS) entry which is preliminary data.</text>
</comment>
<name>A0AAD2D383_EUPCR</name>